<reference evidence="1" key="1">
    <citation type="submission" date="2022-10" db="EMBL/GenBank/DDBJ databases">
        <title>Culturing micro-colonial fungi from biological soil crusts in the Mojave desert and describing Neophaeococcomyces mojavensis, and introducing the new genera and species Taxawa tesnikishii.</title>
        <authorList>
            <person name="Kurbessoian T."/>
            <person name="Stajich J.E."/>
        </authorList>
    </citation>
    <scope>NUCLEOTIDE SEQUENCE</scope>
    <source>
        <strain evidence="1">TK_35</strain>
    </source>
</reference>
<evidence type="ECO:0000313" key="2">
    <source>
        <dbReference type="Proteomes" id="UP001172681"/>
    </source>
</evidence>
<organism evidence="1 2">
    <name type="scientific">Knufia peltigerae</name>
    <dbReference type="NCBI Taxonomy" id="1002370"/>
    <lineage>
        <taxon>Eukaryota</taxon>
        <taxon>Fungi</taxon>
        <taxon>Dikarya</taxon>
        <taxon>Ascomycota</taxon>
        <taxon>Pezizomycotina</taxon>
        <taxon>Eurotiomycetes</taxon>
        <taxon>Chaetothyriomycetidae</taxon>
        <taxon>Chaetothyriales</taxon>
        <taxon>Trichomeriaceae</taxon>
        <taxon>Knufia</taxon>
    </lineage>
</organism>
<dbReference type="AlphaFoldDB" id="A0AA38Y326"/>
<comment type="caution">
    <text evidence="1">The sequence shown here is derived from an EMBL/GenBank/DDBJ whole genome shotgun (WGS) entry which is preliminary data.</text>
</comment>
<name>A0AA38Y326_9EURO</name>
<keyword evidence="2" id="KW-1185">Reference proteome</keyword>
<proteinExistence type="predicted"/>
<dbReference type="Proteomes" id="UP001172681">
    <property type="component" value="Unassembled WGS sequence"/>
</dbReference>
<sequence length="230" mass="25547">MAISVPPGVVANPNTAEGPAVINNGRLLQVLRQDIDAVHGNQAKSWTLVILAETASSRENSSTLPKSGANGPTLTSSTNLSKPYNIFISYLADDSWSYVGRMCHGFARANPPQPLMNLLYIFPSNERSHRAAHSPCLVMRSVSTMDTKILSELFLELEMKWDEDEVYEYYQCEYDRDRATVDENVLNISRGGTLRKNLLGIGLDHALRLPLKKILKRGARNKENFTLSPG</sequence>
<dbReference type="EMBL" id="JAPDRN010000043">
    <property type="protein sequence ID" value="KAJ9633739.1"/>
    <property type="molecule type" value="Genomic_DNA"/>
</dbReference>
<gene>
    <name evidence="1" type="ORF">H2204_006736</name>
</gene>
<protein>
    <submittedName>
        <fullName evidence="1">Uncharacterized protein</fullName>
    </submittedName>
</protein>
<accession>A0AA38Y326</accession>
<evidence type="ECO:0000313" key="1">
    <source>
        <dbReference type="EMBL" id="KAJ9633739.1"/>
    </source>
</evidence>